<dbReference type="InterPro" id="IPR000682">
    <property type="entry name" value="PCMT"/>
</dbReference>
<dbReference type="InterPro" id="IPR029063">
    <property type="entry name" value="SAM-dependent_MTases_sf"/>
</dbReference>
<dbReference type="GO" id="GO:0032259">
    <property type="term" value="P:methylation"/>
    <property type="evidence" value="ECO:0007669"/>
    <property type="project" value="UniProtKB-KW"/>
</dbReference>
<name>A0A371RGX2_9PROT</name>
<proteinExistence type="inferred from homology"/>
<evidence type="ECO:0000313" key="4">
    <source>
        <dbReference type="EMBL" id="RFB04703.1"/>
    </source>
</evidence>
<organism evidence="4 5">
    <name type="scientific">Parvularcula marina</name>
    <dbReference type="NCBI Taxonomy" id="2292771"/>
    <lineage>
        <taxon>Bacteria</taxon>
        <taxon>Pseudomonadati</taxon>
        <taxon>Pseudomonadota</taxon>
        <taxon>Alphaproteobacteria</taxon>
        <taxon>Parvularculales</taxon>
        <taxon>Parvularculaceae</taxon>
        <taxon>Parvularcula</taxon>
    </lineage>
</organism>
<dbReference type="GO" id="GO:0005737">
    <property type="term" value="C:cytoplasm"/>
    <property type="evidence" value="ECO:0007669"/>
    <property type="project" value="TreeGrafter"/>
</dbReference>
<comment type="caution">
    <text evidence="4">The sequence shown here is derived from an EMBL/GenBank/DDBJ whole genome shotgun (WGS) entry which is preliminary data.</text>
</comment>
<dbReference type="AlphaFoldDB" id="A0A371RGX2"/>
<protein>
    <recommendedName>
        <fullName evidence="2">Protein-L-isoaspartate O-methyltransferase</fullName>
    </recommendedName>
    <alternativeName>
        <fullName evidence="3">Protein L-isoaspartyl methyltransferase</fullName>
    </alternativeName>
</protein>
<gene>
    <name evidence="4" type="ORF">DX908_05065</name>
</gene>
<dbReference type="RefSeq" id="WP_116391336.1">
    <property type="nucleotide sequence ID" value="NZ_QUQO01000001.1"/>
</dbReference>
<dbReference type="InParanoid" id="A0A371RGX2"/>
<evidence type="ECO:0000256" key="3">
    <source>
        <dbReference type="ARBA" id="ARBA00030757"/>
    </source>
</evidence>
<keyword evidence="5" id="KW-1185">Reference proteome</keyword>
<dbReference type="PANTHER" id="PTHR11579">
    <property type="entry name" value="PROTEIN-L-ISOASPARTATE O-METHYLTRANSFERASE"/>
    <property type="match status" value="1"/>
</dbReference>
<evidence type="ECO:0000256" key="2">
    <source>
        <dbReference type="ARBA" id="ARBA00013346"/>
    </source>
</evidence>
<accession>A0A371RGX2</accession>
<dbReference type="PANTHER" id="PTHR11579:SF18">
    <property type="entry name" value="PROTEIN-L-ISOASPARTATE O-METHYLTRANSFERASE"/>
    <property type="match status" value="1"/>
</dbReference>
<dbReference type="Pfam" id="PF01135">
    <property type="entry name" value="PCMT"/>
    <property type="match status" value="1"/>
</dbReference>
<sequence>MDTAKARKHMVDSQVRPNDVTDSGLIKAMGRIPREDFVPSNRRSLAYVEKDVPLFEGRWLLKARDFSKLINEAHIHPGDLVLDVGCGYGYGCAVMAPLGSVVVGLEDNAEAVSQAQTSCTNLGLDNVAIVEGELAAGFADQGPYDVIVIAGGAEIIPEKLFDQLSPEGGRMVAILVDRGVGHAMLYTRHHDAIGERMLFECHPAGILPGFNRTAGFVF</sequence>
<evidence type="ECO:0000256" key="1">
    <source>
        <dbReference type="ARBA" id="ARBA00005369"/>
    </source>
</evidence>
<dbReference type="OrthoDB" id="9798496at2"/>
<dbReference type="CDD" id="cd02440">
    <property type="entry name" value="AdoMet_MTases"/>
    <property type="match status" value="1"/>
</dbReference>
<keyword evidence="4" id="KW-0808">Transferase</keyword>
<dbReference type="Gene3D" id="3.40.50.150">
    <property type="entry name" value="Vaccinia Virus protein VP39"/>
    <property type="match status" value="1"/>
</dbReference>
<keyword evidence="4" id="KW-0489">Methyltransferase</keyword>
<reference evidence="4 5" key="1">
    <citation type="submission" date="2018-08" db="EMBL/GenBank/DDBJ databases">
        <title>Parvularcula sp. SM1705, isolated from surface water of the South Sea China.</title>
        <authorList>
            <person name="Sun L."/>
        </authorList>
    </citation>
    <scope>NUCLEOTIDE SEQUENCE [LARGE SCALE GENOMIC DNA]</scope>
    <source>
        <strain evidence="4 5">SM1705</strain>
    </source>
</reference>
<dbReference type="Proteomes" id="UP000264589">
    <property type="component" value="Unassembled WGS sequence"/>
</dbReference>
<evidence type="ECO:0000313" key="5">
    <source>
        <dbReference type="Proteomes" id="UP000264589"/>
    </source>
</evidence>
<comment type="similarity">
    <text evidence="1">Belongs to the methyltransferase superfamily. L-isoaspartyl/D-aspartyl protein methyltransferase family.</text>
</comment>
<dbReference type="SUPFAM" id="SSF53335">
    <property type="entry name" value="S-adenosyl-L-methionine-dependent methyltransferases"/>
    <property type="match status" value="1"/>
</dbReference>
<dbReference type="FunCoup" id="A0A371RGX2">
    <property type="interactions" value="425"/>
</dbReference>
<dbReference type="GO" id="GO:0004719">
    <property type="term" value="F:protein-L-isoaspartate (D-aspartate) O-methyltransferase activity"/>
    <property type="evidence" value="ECO:0007669"/>
    <property type="project" value="InterPro"/>
</dbReference>
<dbReference type="EMBL" id="QUQO01000001">
    <property type="protein sequence ID" value="RFB04703.1"/>
    <property type="molecule type" value="Genomic_DNA"/>
</dbReference>